<evidence type="ECO:0000313" key="8">
    <source>
        <dbReference type="EMBL" id="CAK9862979.1"/>
    </source>
</evidence>
<dbReference type="PANTHER" id="PTHR31677">
    <property type="entry name" value="AP2 DOMAIN CLASS TRANSCRIPTION FACTOR"/>
    <property type="match status" value="1"/>
</dbReference>
<evidence type="ECO:0000256" key="1">
    <source>
        <dbReference type="ARBA" id="ARBA00004123"/>
    </source>
</evidence>
<evidence type="ECO:0000256" key="5">
    <source>
        <dbReference type="ARBA" id="ARBA00023242"/>
    </source>
</evidence>
<keyword evidence="4" id="KW-0804">Transcription</keyword>
<keyword evidence="9" id="KW-1185">Reference proteome</keyword>
<dbReference type="Pfam" id="PF00847">
    <property type="entry name" value="AP2"/>
    <property type="match status" value="1"/>
</dbReference>
<dbReference type="PROSITE" id="PS51032">
    <property type="entry name" value="AP2_ERF"/>
    <property type="match status" value="1"/>
</dbReference>
<evidence type="ECO:0000256" key="3">
    <source>
        <dbReference type="ARBA" id="ARBA00023125"/>
    </source>
</evidence>
<feature type="compositionally biased region" description="Low complexity" evidence="6">
    <location>
        <begin position="195"/>
        <end position="205"/>
    </location>
</feature>
<accession>A0ABP1AKA3</accession>
<dbReference type="InterPro" id="IPR016177">
    <property type="entry name" value="DNA-bd_dom_sf"/>
</dbReference>
<feature type="domain" description="AP2/ERF" evidence="7">
    <location>
        <begin position="20"/>
        <end position="77"/>
    </location>
</feature>
<evidence type="ECO:0000259" key="7">
    <source>
        <dbReference type="PROSITE" id="PS51032"/>
    </source>
</evidence>
<evidence type="ECO:0000256" key="4">
    <source>
        <dbReference type="ARBA" id="ARBA00023163"/>
    </source>
</evidence>
<keyword evidence="5" id="KW-0539">Nucleus</keyword>
<protein>
    <recommendedName>
        <fullName evidence="7">AP2/ERF domain-containing protein</fullName>
    </recommendedName>
</protein>
<dbReference type="PANTHER" id="PTHR31677:SF245">
    <property type="entry name" value="ETHYLENE-RESPONSIVE TRANSCRIPTION FACTOR ESR1"/>
    <property type="match status" value="1"/>
</dbReference>
<proteinExistence type="predicted"/>
<organism evidence="8 9">
    <name type="scientific">Sphagnum jensenii</name>
    <dbReference type="NCBI Taxonomy" id="128206"/>
    <lineage>
        <taxon>Eukaryota</taxon>
        <taxon>Viridiplantae</taxon>
        <taxon>Streptophyta</taxon>
        <taxon>Embryophyta</taxon>
        <taxon>Bryophyta</taxon>
        <taxon>Sphagnophytina</taxon>
        <taxon>Sphagnopsida</taxon>
        <taxon>Sphagnales</taxon>
        <taxon>Sphagnaceae</taxon>
        <taxon>Sphagnum</taxon>
    </lineage>
</organism>
<feature type="compositionally biased region" description="Polar residues" evidence="6">
    <location>
        <begin position="214"/>
        <end position="238"/>
    </location>
</feature>
<dbReference type="CDD" id="cd00018">
    <property type="entry name" value="AP2"/>
    <property type="match status" value="1"/>
</dbReference>
<sequence>MPPKNKKNKTFGNLKCKPGRYRGVRRRPWGRYAAEIRDPNTKERKWLGTFDTAEDAAMAYDWAARSMRGAKARTNFMIPDFGEGEEPVQPATCGTLISPSTCESTMTLSNGAAVSSQQSVFSSSMSSLPRKLQIPPQAASVACKYSEEADTLAQVVAQSHVQDFNRDDPMKKNAAATTTTASTGKKRIPHELRLQQQQQQRQSTTPPTPPTRTCMFSTQVSYSEDSTVSLPADSASTTPPGSPGLFSLSSEGESYARSPTAAAAAAAAHAAEVSSRGDHLFSHGSSSNSSNRRGGGCCMGVVTSPSRNPDNLHSILPASLSSPIGLLLNQTQSRGDWSWISSTEEPAAAAIQQVPQLQPVPQLQVAQLQQCCSSITPAAAAMPTEEAIKCEPGASSSSNWALQNLCAQQLNPAAAHAWHQTTPRESSSSELCCVNQKDDDSSWRDYVETVADQQFSGLLGDVVGPSDPFPTNDINLYMESIPFPDHPLVEDSACCHQLFPFEMIEPMRIFA</sequence>
<dbReference type="Proteomes" id="UP001497522">
    <property type="component" value="Chromosome 13"/>
</dbReference>
<dbReference type="EMBL" id="OZ023714">
    <property type="protein sequence ID" value="CAK9862979.1"/>
    <property type="molecule type" value="Genomic_DNA"/>
</dbReference>
<dbReference type="PRINTS" id="PR00367">
    <property type="entry name" value="ETHRSPELEMNT"/>
</dbReference>
<keyword evidence="2" id="KW-0805">Transcription regulation</keyword>
<dbReference type="InterPro" id="IPR036955">
    <property type="entry name" value="AP2/ERF_dom_sf"/>
</dbReference>
<evidence type="ECO:0000256" key="2">
    <source>
        <dbReference type="ARBA" id="ARBA00023015"/>
    </source>
</evidence>
<dbReference type="SMART" id="SM00380">
    <property type="entry name" value="AP2"/>
    <property type="match status" value="1"/>
</dbReference>
<dbReference type="SUPFAM" id="SSF54171">
    <property type="entry name" value="DNA-binding domain"/>
    <property type="match status" value="1"/>
</dbReference>
<dbReference type="InterPro" id="IPR001471">
    <property type="entry name" value="AP2/ERF_dom"/>
</dbReference>
<keyword evidence="3" id="KW-0238">DNA-binding</keyword>
<feature type="compositionally biased region" description="Low complexity" evidence="6">
    <location>
        <begin position="243"/>
        <end position="252"/>
    </location>
</feature>
<name>A0ABP1AKA3_9BRYO</name>
<evidence type="ECO:0000313" key="9">
    <source>
        <dbReference type="Proteomes" id="UP001497522"/>
    </source>
</evidence>
<gene>
    <name evidence="8" type="ORF">CSSPJE1EN2_LOCUS5974</name>
</gene>
<reference evidence="8" key="1">
    <citation type="submission" date="2024-03" db="EMBL/GenBank/DDBJ databases">
        <authorList>
            <consortium name="ELIXIR-Norway"/>
            <consortium name="Elixir Norway"/>
        </authorList>
    </citation>
    <scope>NUCLEOTIDE SEQUENCE</scope>
</reference>
<dbReference type="Gene3D" id="3.30.730.10">
    <property type="entry name" value="AP2/ERF domain"/>
    <property type="match status" value="1"/>
</dbReference>
<evidence type="ECO:0000256" key="6">
    <source>
        <dbReference type="SAM" id="MobiDB-lite"/>
    </source>
</evidence>
<feature type="region of interest" description="Disordered" evidence="6">
    <location>
        <begin position="163"/>
        <end position="252"/>
    </location>
</feature>
<comment type="subcellular location">
    <subcellularLocation>
        <location evidence="1">Nucleus</location>
    </subcellularLocation>
</comment>